<name>E8WV65_GRATM</name>
<reference evidence="2" key="1">
    <citation type="submission" date="2011-01" db="EMBL/GenBank/DDBJ databases">
        <title>Complete sequence of chromosome of Acidobacterium sp. MP5ACTX9.</title>
        <authorList>
            <consortium name="US DOE Joint Genome Institute"/>
            <person name="Lucas S."/>
            <person name="Copeland A."/>
            <person name="Lapidus A."/>
            <person name="Cheng J.-F."/>
            <person name="Goodwin L."/>
            <person name="Pitluck S."/>
            <person name="Teshima H."/>
            <person name="Detter J.C."/>
            <person name="Han C."/>
            <person name="Tapia R."/>
            <person name="Land M."/>
            <person name="Hauser L."/>
            <person name="Kyrpides N."/>
            <person name="Ivanova N."/>
            <person name="Ovchinnikova G."/>
            <person name="Pagani I."/>
            <person name="Rawat S.R."/>
            <person name="Mannisto M."/>
            <person name="Haggblom M.M."/>
            <person name="Woyke T."/>
        </authorList>
    </citation>
    <scope>NUCLEOTIDE SEQUENCE [LARGE SCALE GENOMIC DNA]</scope>
    <source>
        <strain evidence="2">MP5ACTX9</strain>
    </source>
</reference>
<dbReference type="RefSeq" id="WP_013578568.1">
    <property type="nucleotide sequence ID" value="NC_015064.1"/>
</dbReference>
<gene>
    <name evidence="1" type="ordered locus">AciX9_0166</name>
</gene>
<dbReference type="Gene3D" id="3.20.20.140">
    <property type="entry name" value="Metal-dependent hydrolases"/>
    <property type="match status" value="1"/>
</dbReference>
<dbReference type="SUPFAM" id="SSF89550">
    <property type="entry name" value="PHP domain-like"/>
    <property type="match status" value="1"/>
</dbReference>
<dbReference type="eggNOG" id="COG0613">
    <property type="taxonomic scope" value="Bacteria"/>
</dbReference>
<keyword evidence="2" id="KW-1185">Reference proteome</keyword>
<dbReference type="InterPro" id="IPR016195">
    <property type="entry name" value="Pol/histidinol_Pase-like"/>
</dbReference>
<dbReference type="HOGENOM" id="CLU_760105_0_0_0"/>
<dbReference type="Proteomes" id="UP000000343">
    <property type="component" value="Chromosome"/>
</dbReference>
<dbReference type="STRING" id="1198114.AciX9_0166"/>
<dbReference type="KEGG" id="acm:AciX9_0166"/>
<dbReference type="OrthoDB" id="102997at2"/>
<sequence>MQPQSGPQSKVSYIWEESMATLPYSAGVSLHSHTSVSEESLTFIHKMGTEMAVFAPLFKRYEKRAAELYGLKLDFLKGNWRPPLVPRMAYEVERKQIARLGLDAHVSITDHDTIEACLLLRTLPVARRIPMSVEWSAPYGTTCFHMGIHNLPSADAAGWMERFARFTEAPSDEVLHGMFAELHAIPQVLIVLNHPLWDLYAIGQKAHEAELERFLTVNGEFMHALELNGLRHAKENRDVMRLARRWSQVVISGGDRHGLEPNANINLTNATSFNEFVHEIRVERKSHVLFMEQYKKPWEQRITDSTIDAITDYPQFAQGWQRWDERAFHPDADGVMRPMSELWVGGRPPRALMVSIQIVRLLRHRTFSMWLSLAFPGVNRVGVEREIVPDLSV</sequence>
<evidence type="ECO:0000313" key="1">
    <source>
        <dbReference type="EMBL" id="ADW67240.1"/>
    </source>
</evidence>
<proteinExistence type="predicted"/>
<evidence type="ECO:0000313" key="2">
    <source>
        <dbReference type="Proteomes" id="UP000000343"/>
    </source>
</evidence>
<dbReference type="AlphaFoldDB" id="E8WV65"/>
<dbReference type="EMBL" id="CP002480">
    <property type="protein sequence ID" value="ADW67240.1"/>
    <property type="molecule type" value="Genomic_DNA"/>
</dbReference>
<dbReference type="PaxDb" id="1198114-AciX9_0166"/>
<accession>E8WV65</accession>
<organism evidence="2">
    <name type="scientific">Granulicella tundricola (strain ATCC BAA-1859 / DSM 23138 / MP5ACTX9)</name>
    <dbReference type="NCBI Taxonomy" id="1198114"/>
    <lineage>
        <taxon>Bacteria</taxon>
        <taxon>Pseudomonadati</taxon>
        <taxon>Acidobacteriota</taxon>
        <taxon>Terriglobia</taxon>
        <taxon>Terriglobales</taxon>
        <taxon>Acidobacteriaceae</taxon>
        <taxon>Granulicella</taxon>
    </lineage>
</organism>
<protein>
    <recommendedName>
        <fullName evidence="3">PHP domain protein</fullName>
    </recommendedName>
</protein>
<evidence type="ECO:0008006" key="3">
    <source>
        <dbReference type="Google" id="ProtNLM"/>
    </source>
</evidence>